<dbReference type="RefSeq" id="WP_354552804.1">
    <property type="nucleotide sequence ID" value="NZ_JBEPSD010000004.1"/>
</dbReference>
<organism evidence="2 3">
    <name type="scientific">Rhodanobacter soli</name>
    <dbReference type="NCBI Taxonomy" id="590609"/>
    <lineage>
        <taxon>Bacteria</taxon>
        <taxon>Pseudomonadati</taxon>
        <taxon>Pseudomonadota</taxon>
        <taxon>Gammaproteobacteria</taxon>
        <taxon>Lysobacterales</taxon>
        <taxon>Rhodanobacteraceae</taxon>
        <taxon>Rhodanobacter</taxon>
    </lineage>
</organism>
<evidence type="ECO:0000256" key="1">
    <source>
        <dbReference type="SAM" id="SignalP"/>
    </source>
</evidence>
<comment type="caution">
    <text evidence="2">The sequence shown here is derived from an EMBL/GenBank/DDBJ whole genome shotgun (WGS) entry which is preliminary data.</text>
</comment>
<sequence length="64" mass="6622">MRQGCLQGFMLVAALVSTSGVWAAETDTAAITRLSQAFSDASARGDGHLTLTPFCCTERLASGA</sequence>
<proteinExistence type="predicted"/>
<keyword evidence="1" id="KW-0732">Signal</keyword>
<dbReference type="EMBL" id="JBEPSD010000004">
    <property type="protein sequence ID" value="MET4570953.1"/>
    <property type="molecule type" value="Genomic_DNA"/>
</dbReference>
<dbReference type="Proteomes" id="UP001549251">
    <property type="component" value="Unassembled WGS sequence"/>
</dbReference>
<evidence type="ECO:0000313" key="2">
    <source>
        <dbReference type="EMBL" id="MET4570953.1"/>
    </source>
</evidence>
<name>A0ABV2Q1H8_9GAMM</name>
<protein>
    <submittedName>
        <fullName evidence="2">Uncharacterized protein</fullName>
    </submittedName>
</protein>
<feature type="chain" id="PRO_5046239385" evidence="1">
    <location>
        <begin position="24"/>
        <end position="64"/>
    </location>
</feature>
<evidence type="ECO:0000313" key="3">
    <source>
        <dbReference type="Proteomes" id="UP001549251"/>
    </source>
</evidence>
<gene>
    <name evidence="2" type="ORF">ABIE04_003335</name>
</gene>
<reference evidence="2 3" key="1">
    <citation type="submission" date="2024-06" db="EMBL/GenBank/DDBJ databases">
        <title>Sorghum-associated microbial communities from plants grown in Nebraska, USA.</title>
        <authorList>
            <person name="Schachtman D."/>
        </authorList>
    </citation>
    <scope>NUCLEOTIDE SEQUENCE [LARGE SCALE GENOMIC DNA]</scope>
    <source>
        <strain evidence="2 3">1757</strain>
    </source>
</reference>
<keyword evidence="3" id="KW-1185">Reference proteome</keyword>
<accession>A0ABV2Q1H8</accession>
<feature type="signal peptide" evidence="1">
    <location>
        <begin position="1"/>
        <end position="23"/>
    </location>
</feature>